<keyword evidence="15" id="KW-1185">Reference proteome</keyword>
<dbReference type="AlphaFoldDB" id="A1AL39"/>
<reference evidence="14 15" key="1">
    <citation type="submission" date="2006-10" db="EMBL/GenBank/DDBJ databases">
        <title>Complete sequence of chromosome of Pelobacter propionicus DSM 2379.</title>
        <authorList>
            <consortium name="US DOE Joint Genome Institute"/>
            <person name="Copeland A."/>
            <person name="Lucas S."/>
            <person name="Lapidus A."/>
            <person name="Barry K."/>
            <person name="Detter J.C."/>
            <person name="Glavina del Rio T."/>
            <person name="Hammon N."/>
            <person name="Israni S."/>
            <person name="Dalin E."/>
            <person name="Tice H."/>
            <person name="Pitluck S."/>
            <person name="Saunders E."/>
            <person name="Brettin T."/>
            <person name="Bruce D."/>
            <person name="Han C."/>
            <person name="Tapia R."/>
            <person name="Schmutz J."/>
            <person name="Larimer F."/>
            <person name="Land M."/>
            <person name="Hauser L."/>
            <person name="Kyrpides N."/>
            <person name="Kim E."/>
            <person name="Lovley D."/>
            <person name="Richardson P."/>
        </authorList>
    </citation>
    <scope>NUCLEOTIDE SEQUENCE [LARGE SCALE GENOMIC DNA]</scope>
    <source>
        <strain evidence="15">DSM 2379 / NBRC 103807 / OttBd1</strain>
    </source>
</reference>
<sequence>MIRFFKLLLLAVGIYLLYVVISLAMLRPVTDLVNRKFTTTIQVKDWQGDYHPFVVGPKNRYWTRSAQIPPEMKWAVILAEDSNFYKHEGFDVKAIKQAIKYDLEKKSFVRGASTITQQTAKNLFLSREKTVTRKVKELYLAWRMERELTKGRIIELYLNVVELGPMVYGIGHGSRYYFGKPASALTTRECAFLAAMLPGPRLAYNPYKNLRRVLQRSDMIIRLLYKKGVLDRNEYRAALAEQPNISGLQRKVDREIAQPPVFQSPSSARQEEPTEPPLTDLPAEPPEAGAEPAAVPTAPENGAEQVVPLSEGAER</sequence>
<dbReference type="RefSeq" id="WP_011734373.1">
    <property type="nucleotide sequence ID" value="NC_008609.1"/>
</dbReference>
<feature type="transmembrane region" description="Helical" evidence="12">
    <location>
        <begin position="7"/>
        <end position="26"/>
    </location>
</feature>
<feature type="domain" description="Glycosyl transferase family 51" evidence="13">
    <location>
        <begin position="57"/>
        <end position="222"/>
    </location>
</feature>
<dbReference type="CAZy" id="GT51">
    <property type="family name" value="Glycosyltransferase Family 51"/>
</dbReference>
<organism evidence="14 15">
    <name type="scientific">Pelobacter propionicus (strain DSM 2379 / NBRC 103807 / OttBd1)</name>
    <dbReference type="NCBI Taxonomy" id="338966"/>
    <lineage>
        <taxon>Bacteria</taxon>
        <taxon>Pseudomonadati</taxon>
        <taxon>Thermodesulfobacteriota</taxon>
        <taxon>Desulfuromonadia</taxon>
        <taxon>Desulfuromonadales</taxon>
        <taxon>Desulfuromonadaceae</taxon>
        <taxon>Pelobacter</taxon>
    </lineage>
</organism>
<evidence type="ECO:0000256" key="8">
    <source>
        <dbReference type="ARBA" id="ARBA00022989"/>
    </source>
</evidence>
<dbReference type="GO" id="GO:0009274">
    <property type="term" value="C:peptidoglycan-based cell wall"/>
    <property type="evidence" value="ECO:0007669"/>
    <property type="project" value="InterPro"/>
</dbReference>
<keyword evidence="5 12" id="KW-0812">Transmembrane</keyword>
<keyword evidence="8 12" id="KW-1133">Transmembrane helix</keyword>
<evidence type="ECO:0000256" key="10">
    <source>
        <dbReference type="ARBA" id="ARBA00023316"/>
    </source>
</evidence>
<feature type="region of interest" description="Disordered" evidence="11">
    <location>
        <begin position="259"/>
        <end position="315"/>
    </location>
</feature>
<keyword evidence="10" id="KW-0961">Cell wall biogenesis/degradation</keyword>
<accession>A1AL39</accession>
<dbReference type="InterPro" id="IPR001264">
    <property type="entry name" value="Glyco_trans_51"/>
</dbReference>
<dbReference type="Proteomes" id="UP000006732">
    <property type="component" value="Chromosome"/>
</dbReference>
<keyword evidence="1" id="KW-1003">Cell membrane</keyword>
<dbReference type="InterPro" id="IPR023346">
    <property type="entry name" value="Lysozyme-like_dom_sf"/>
</dbReference>
<evidence type="ECO:0000256" key="1">
    <source>
        <dbReference type="ARBA" id="ARBA00022475"/>
    </source>
</evidence>
<dbReference type="NCBIfam" id="TIGR02070">
    <property type="entry name" value="mono_pep_trsgly"/>
    <property type="match status" value="1"/>
</dbReference>
<dbReference type="SUPFAM" id="SSF53955">
    <property type="entry name" value="Lysozyme-like"/>
    <property type="match status" value="1"/>
</dbReference>
<dbReference type="GO" id="GO:0071555">
    <property type="term" value="P:cell wall organization"/>
    <property type="evidence" value="ECO:0007669"/>
    <property type="project" value="UniProtKB-KW"/>
</dbReference>
<dbReference type="GO" id="GO:0016763">
    <property type="term" value="F:pentosyltransferase activity"/>
    <property type="evidence" value="ECO:0007669"/>
    <property type="project" value="InterPro"/>
</dbReference>
<keyword evidence="3" id="KW-0328">Glycosyltransferase</keyword>
<evidence type="ECO:0000259" key="13">
    <source>
        <dbReference type="Pfam" id="PF00912"/>
    </source>
</evidence>
<dbReference type="Gene3D" id="1.10.3810.10">
    <property type="entry name" value="Biosynthetic peptidoglycan transglycosylase-like"/>
    <property type="match status" value="1"/>
</dbReference>
<dbReference type="GO" id="GO:0008360">
    <property type="term" value="P:regulation of cell shape"/>
    <property type="evidence" value="ECO:0007669"/>
    <property type="project" value="UniProtKB-KW"/>
</dbReference>
<keyword evidence="9 12" id="KW-0472">Membrane</keyword>
<dbReference type="PANTHER" id="PTHR30400:SF0">
    <property type="entry name" value="BIOSYNTHETIC PEPTIDOGLYCAN TRANSGLYCOSYLASE"/>
    <property type="match status" value="1"/>
</dbReference>
<evidence type="ECO:0000256" key="3">
    <source>
        <dbReference type="ARBA" id="ARBA00022676"/>
    </source>
</evidence>
<proteinExistence type="predicted"/>
<dbReference type="InterPro" id="IPR036950">
    <property type="entry name" value="PBP_transglycosylase"/>
</dbReference>
<dbReference type="Pfam" id="PF00912">
    <property type="entry name" value="Transgly"/>
    <property type="match status" value="1"/>
</dbReference>
<gene>
    <name evidence="14" type="ordered locus">Ppro_0426</name>
</gene>
<dbReference type="PANTHER" id="PTHR30400">
    <property type="entry name" value="MONOFUNCTIONAL BIOSYNTHETIC PEPTIDOGLYCAN TRANSGLYCOSYLASE"/>
    <property type="match status" value="1"/>
</dbReference>
<feature type="compositionally biased region" description="Low complexity" evidence="11">
    <location>
        <begin position="277"/>
        <end position="300"/>
    </location>
</feature>
<keyword evidence="6" id="KW-0133">Cell shape</keyword>
<evidence type="ECO:0000256" key="5">
    <source>
        <dbReference type="ARBA" id="ARBA00022692"/>
    </source>
</evidence>
<dbReference type="HOGENOM" id="CLU_006354_1_0_7"/>
<name>A1AL39_PELPD</name>
<evidence type="ECO:0000256" key="7">
    <source>
        <dbReference type="ARBA" id="ARBA00022984"/>
    </source>
</evidence>
<evidence type="ECO:0000256" key="9">
    <source>
        <dbReference type="ARBA" id="ARBA00023136"/>
    </source>
</evidence>
<evidence type="ECO:0000256" key="12">
    <source>
        <dbReference type="SAM" id="Phobius"/>
    </source>
</evidence>
<dbReference type="GO" id="GO:0009252">
    <property type="term" value="P:peptidoglycan biosynthetic process"/>
    <property type="evidence" value="ECO:0007669"/>
    <property type="project" value="UniProtKB-KW"/>
</dbReference>
<dbReference type="STRING" id="338966.Ppro_0426"/>
<keyword evidence="4 14" id="KW-0808">Transferase</keyword>
<evidence type="ECO:0000256" key="2">
    <source>
        <dbReference type="ARBA" id="ARBA00022519"/>
    </source>
</evidence>
<evidence type="ECO:0000313" key="14">
    <source>
        <dbReference type="EMBL" id="ABK98059.1"/>
    </source>
</evidence>
<protein>
    <submittedName>
        <fullName evidence="14">Glycosyl transferase, family 51</fullName>
    </submittedName>
</protein>
<dbReference type="GO" id="GO:0016020">
    <property type="term" value="C:membrane"/>
    <property type="evidence" value="ECO:0007669"/>
    <property type="project" value="InterPro"/>
</dbReference>
<dbReference type="InterPro" id="IPR011812">
    <property type="entry name" value="Pep_trsgly"/>
</dbReference>
<keyword evidence="7" id="KW-0573">Peptidoglycan synthesis</keyword>
<evidence type="ECO:0000256" key="11">
    <source>
        <dbReference type="SAM" id="MobiDB-lite"/>
    </source>
</evidence>
<evidence type="ECO:0000256" key="6">
    <source>
        <dbReference type="ARBA" id="ARBA00022960"/>
    </source>
</evidence>
<dbReference type="KEGG" id="ppd:Ppro_0426"/>
<keyword evidence="2" id="KW-0997">Cell inner membrane</keyword>
<dbReference type="EMBL" id="CP000482">
    <property type="protein sequence ID" value="ABK98059.1"/>
    <property type="molecule type" value="Genomic_DNA"/>
</dbReference>
<evidence type="ECO:0000313" key="15">
    <source>
        <dbReference type="Proteomes" id="UP000006732"/>
    </source>
</evidence>
<evidence type="ECO:0000256" key="4">
    <source>
        <dbReference type="ARBA" id="ARBA00022679"/>
    </source>
</evidence>
<dbReference type="eggNOG" id="COG0744">
    <property type="taxonomic scope" value="Bacteria"/>
</dbReference>